<evidence type="ECO:0000313" key="1">
    <source>
        <dbReference type="EMBL" id="RMN95944.1"/>
    </source>
</evidence>
<dbReference type="Proteomes" id="UP000278062">
    <property type="component" value="Unassembled WGS sequence"/>
</dbReference>
<name>A0A3M3MYW1_9PSED</name>
<dbReference type="AlphaFoldDB" id="A0A3M3MYW1"/>
<organism evidence="1 2">
    <name type="scientific">Pseudomonas syringae pv. apii</name>
    <dbReference type="NCBI Taxonomy" id="81036"/>
    <lineage>
        <taxon>Bacteria</taxon>
        <taxon>Pseudomonadati</taxon>
        <taxon>Pseudomonadota</taxon>
        <taxon>Gammaproteobacteria</taxon>
        <taxon>Pseudomonadales</taxon>
        <taxon>Pseudomonadaceae</taxon>
        <taxon>Pseudomonas</taxon>
    </lineage>
</organism>
<proteinExistence type="predicted"/>
<reference evidence="1 2" key="1">
    <citation type="submission" date="2018-08" db="EMBL/GenBank/DDBJ databases">
        <title>Recombination of ecologically and evolutionarily significant loci maintains genetic cohesion in the Pseudomonas syringae species complex.</title>
        <authorList>
            <person name="Dillon M."/>
            <person name="Thakur S."/>
            <person name="Almeida R.N.D."/>
            <person name="Weir B.S."/>
            <person name="Guttman D.S."/>
        </authorList>
    </citation>
    <scope>NUCLEOTIDE SEQUENCE [LARGE SCALE GENOMIC DNA]</scope>
    <source>
        <strain evidence="1 2">1089_5</strain>
    </source>
</reference>
<accession>A0A3M3MYW1</accession>
<comment type="caution">
    <text evidence="1">The sequence shown here is derived from an EMBL/GenBank/DDBJ whole genome shotgun (WGS) entry which is preliminary data.</text>
</comment>
<evidence type="ECO:0000313" key="2">
    <source>
        <dbReference type="Proteomes" id="UP000278062"/>
    </source>
</evidence>
<gene>
    <name evidence="1" type="ORF">ALQ49_02458</name>
</gene>
<sequence>MFGGGHYGTVKAHCDRWLAFVKWYRSEQGPGINDARPIDLKVLADYRCISILREGLLTCIPLLLLMLRVSGCWRS</sequence>
<dbReference type="EMBL" id="RBPL01000070">
    <property type="protein sequence ID" value="RMN95944.1"/>
    <property type="molecule type" value="Genomic_DNA"/>
</dbReference>
<protein>
    <submittedName>
        <fullName evidence="1">Integrase</fullName>
    </submittedName>
</protein>